<organism evidence="1 2">
    <name type="scientific">Bartonella henselae</name>
    <name type="common">Rochalimaea henselae</name>
    <dbReference type="NCBI Taxonomy" id="38323"/>
    <lineage>
        <taxon>Bacteria</taxon>
        <taxon>Pseudomonadati</taxon>
        <taxon>Pseudomonadota</taxon>
        <taxon>Alphaproteobacteria</taxon>
        <taxon>Hyphomicrobiales</taxon>
        <taxon>Bartonellaceae</taxon>
        <taxon>Bartonella</taxon>
    </lineage>
</organism>
<sequence length="44" mass="5289">MFKWIHSKKINTQQVQSKFGLCGKMLRLSHYGDHKLDWVTKQEL</sequence>
<proteinExistence type="predicted"/>
<dbReference type="AlphaFoldDB" id="X5MGC0"/>
<dbReference type="KEGG" id="bhs:BM1374165_00271"/>
<dbReference type="EMBL" id="HG969191">
    <property type="protein sequence ID" value="CDO46295.1"/>
    <property type="molecule type" value="Genomic_DNA"/>
</dbReference>
<gene>
    <name evidence="1" type="ORF">BM1374165_00271</name>
</gene>
<accession>X5MGC0</accession>
<evidence type="ECO:0000313" key="1">
    <source>
        <dbReference type="EMBL" id="CDO46295.1"/>
    </source>
</evidence>
<dbReference type="Proteomes" id="UP000019801">
    <property type="component" value="Chromosome I"/>
</dbReference>
<name>X5MGC0_BARHN</name>
<reference evidence="2" key="1">
    <citation type="submission" date="2013-11" db="EMBL/GenBank/DDBJ databases">
        <title>Genome sequencing of Bartonella spp. isolated from human blood.</title>
        <authorList>
            <person name="Raoult D."/>
        </authorList>
    </citation>
    <scope>NUCLEOTIDE SEQUENCE</scope>
    <source>
        <strain evidence="2">BM1374165</strain>
    </source>
</reference>
<protein>
    <submittedName>
        <fullName evidence="1">Uncharacterized protein</fullName>
    </submittedName>
</protein>
<evidence type="ECO:0000313" key="2">
    <source>
        <dbReference type="Proteomes" id="UP000019801"/>
    </source>
</evidence>